<evidence type="ECO:0000313" key="1">
    <source>
        <dbReference type="EMBL" id="CAE0682085.1"/>
    </source>
</evidence>
<sequence length="131" mass="14942">MYTNIYQCIYILFFTYLESLGGMSGVCMHEGGSRPGRACGRLVSEHGTEENWGMGADLLPAQDSQDTQRNHPSARNRIKQIDDDVRRYMHMSCGPLRQFVSGMRSRSRQNEIEWAHFICMDAVPTRSSFSV</sequence>
<protein>
    <submittedName>
        <fullName evidence="1">Uncharacterized protein</fullName>
    </submittedName>
</protein>
<proteinExistence type="predicted"/>
<dbReference type="EMBL" id="HBIV01048803">
    <property type="protein sequence ID" value="CAE0682085.1"/>
    <property type="molecule type" value="Transcribed_RNA"/>
</dbReference>
<organism evidence="1">
    <name type="scientific">Lotharella globosa</name>
    <dbReference type="NCBI Taxonomy" id="91324"/>
    <lineage>
        <taxon>Eukaryota</taxon>
        <taxon>Sar</taxon>
        <taxon>Rhizaria</taxon>
        <taxon>Cercozoa</taxon>
        <taxon>Chlorarachniophyceae</taxon>
        <taxon>Lotharella</taxon>
    </lineage>
</organism>
<accession>A0A6V3U0N0</accession>
<gene>
    <name evidence="1" type="ORF">LGLO00237_LOCUS33873</name>
</gene>
<dbReference type="AlphaFoldDB" id="A0A6V3U0N0"/>
<name>A0A6V3U0N0_9EUKA</name>
<reference evidence="1" key="1">
    <citation type="submission" date="2021-01" db="EMBL/GenBank/DDBJ databases">
        <authorList>
            <person name="Corre E."/>
            <person name="Pelletier E."/>
            <person name="Niang G."/>
            <person name="Scheremetjew M."/>
            <person name="Finn R."/>
            <person name="Kale V."/>
            <person name="Holt S."/>
            <person name="Cochrane G."/>
            <person name="Meng A."/>
            <person name="Brown T."/>
            <person name="Cohen L."/>
        </authorList>
    </citation>
    <scope>NUCLEOTIDE SEQUENCE</scope>
    <source>
        <strain evidence="1">CCCM811</strain>
    </source>
</reference>